<comment type="caution">
    <text evidence="2">The sequence shown here is derived from an EMBL/GenBank/DDBJ whole genome shotgun (WGS) entry which is preliminary data.</text>
</comment>
<dbReference type="Proteomes" id="UP000636479">
    <property type="component" value="Unassembled WGS sequence"/>
</dbReference>
<dbReference type="OrthoDB" id="2856616at2759"/>
<accession>A0A8H6T4H7</accession>
<protein>
    <submittedName>
        <fullName evidence="2">F-box domain-containing protein</fullName>
    </submittedName>
</protein>
<sequence length="655" mass="73532">MSYGNPVNRVTRSTRHLWTRTKTLLRNIRVLPPIALGRRFKLTSHWQSSPLPPSPADSFPTQCPIVFEKPPRPPVDPAHNASRPINRLPPELLAQIFLLHSEECPSNDISRVSCSHVCSSWRQIAIETPTLWSRVIFTSQSWMERCLERTKSSPLRVEAELLSERSGAEFVLSRVAAVLAMAERITKIDLAFYWMRTPPTEILLHLLVGPFPVLNSLSIRDCDNPWLADWAVLNGGFVFPCGIQVEVYPQLRELSIGRYSRFFKSANLPEFSNLVSLRVDEISVWSNTWNSVANALDPMVALQELSIGHLAPYDSTQHPQNVCLPSLYRLSVGTGEPANATKLLHALKIPQIREVDIKLDTVPDTKMLLLAIFKLVGQPRAMRIEHINGIDPNVRGALPAHSPIPGHFQHAMLSLSSSDLEGAWASPEYPYDVCLSWEESSLSESDMCSIVTAVLDTDTAINNIQWLVLVNWGLSPEHFWCRFASHIPHLKRLAIMALPPAGLLWALLHDMQADCTLLSALHTIRLDDVNLGAGGWLASPGGPAGTISYFERDNARFIEVLLCYVGTRRRQQRTQRHQLPPEERSGLPRLRLEVINCTGFTVPEVKLLRMLSERTFWDGNGAIRGRYGMHWDEEGGATIYHDLLSGEHEYAGIAD</sequence>
<gene>
    <name evidence="2" type="ORF">MIND_00382400</name>
</gene>
<proteinExistence type="predicted"/>
<evidence type="ECO:0000259" key="1">
    <source>
        <dbReference type="Pfam" id="PF12937"/>
    </source>
</evidence>
<dbReference type="AlphaFoldDB" id="A0A8H6T4H7"/>
<dbReference type="Pfam" id="PF12937">
    <property type="entry name" value="F-box-like"/>
    <property type="match status" value="1"/>
</dbReference>
<dbReference type="Gene3D" id="1.20.1280.50">
    <property type="match status" value="1"/>
</dbReference>
<organism evidence="2 3">
    <name type="scientific">Mycena indigotica</name>
    <dbReference type="NCBI Taxonomy" id="2126181"/>
    <lineage>
        <taxon>Eukaryota</taxon>
        <taxon>Fungi</taxon>
        <taxon>Dikarya</taxon>
        <taxon>Basidiomycota</taxon>
        <taxon>Agaricomycotina</taxon>
        <taxon>Agaricomycetes</taxon>
        <taxon>Agaricomycetidae</taxon>
        <taxon>Agaricales</taxon>
        <taxon>Marasmiineae</taxon>
        <taxon>Mycenaceae</taxon>
        <taxon>Mycena</taxon>
    </lineage>
</organism>
<evidence type="ECO:0000313" key="2">
    <source>
        <dbReference type="EMBL" id="KAF7310091.1"/>
    </source>
</evidence>
<name>A0A8H6T4H7_9AGAR</name>
<dbReference type="SUPFAM" id="SSF81383">
    <property type="entry name" value="F-box domain"/>
    <property type="match status" value="1"/>
</dbReference>
<keyword evidence="3" id="KW-1185">Reference proteome</keyword>
<dbReference type="RefSeq" id="XP_037223541.1">
    <property type="nucleotide sequence ID" value="XM_037360656.1"/>
</dbReference>
<evidence type="ECO:0000313" key="3">
    <source>
        <dbReference type="Proteomes" id="UP000636479"/>
    </source>
</evidence>
<reference evidence="2" key="1">
    <citation type="submission" date="2020-05" db="EMBL/GenBank/DDBJ databases">
        <title>Mycena genomes resolve the evolution of fungal bioluminescence.</title>
        <authorList>
            <person name="Tsai I.J."/>
        </authorList>
    </citation>
    <scope>NUCLEOTIDE SEQUENCE</scope>
    <source>
        <strain evidence="2">171206Taipei</strain>
    </source>
</reference>
<dbReference type="InterPro" id="IPR001810">
    <property type="entry name" value="F-box_dom"/>
</dbReference>
<dbReference type="GeneID" id="59343172"/>
<feature type="domain" description="F-box" evidence="1">
    <location>
        <begin position="85"/>
        <end position="137"/>
    </location>
</feature>
<dbReference type="InterPro" id="IPR036047">
    <property type="entry name" value="F-box-like_dom_sf"/>
</dbReference>
<dbReference type="EMBL" id="JACAZF010000003">
    <property type="protein sequence ID" value="KAF7310091.1"/>
    <property type="molecule type" value="Genomic_DNA"/>
</dbReference>